<gene>
    <name evidence="4" type="ORF">O181_045682</name>
</gene>
<keyword evidence="1" id="KW-0547">Nucleotide-binding</keyword>
<name>A0A9Q3DUC0_9BASI</name>
<protein>
    <recommendedName>
        <fullName evidence="3">SNF2 N-terminal domain-containing protein</fullName>
    </recommendedName>
</protein>
<comment type="caution">
    <text evidence="4">The sequence shown here is derived from an EMBL/GenBank/DDBJ whole genome shotgun (WGS) entry which is preliminary data.</text>
</comment>
<keyword evidence="5" id="KW-1185">Reference proteome</keyword>
<evidence type="ECO:0000256" key="1">
    <source>
        <dbReference type="ARBA" id="ARBA00022741"/>
    </source>
</evidence>
<keyword evidence="2" id="KW-0067">ATP-binding</keyword>
<sequence>MPKEYDCNTHSQCQLFTPTFAALYSMPPSYPALFSLTFQQKLIPLPSGSHLPLMTLHHSIIQTALLPHEKTGLAFLWDHKIPNGQAACNLWAISPPGSTFSAGHIFTNKAVSSFEPLLTNTPLGGLLMDDMGLGETIQDIELIGTTKEQLFTNFHCSTPTSLNYQLAIRNIQACSGWNAASENIPWSHLSLIIQGQHYKM</sequence>
<dbReference type="InterPro" id="IPR000330">
    <property type="entry name" value="SNF2_N"/>
</dbReference>
<dbReference type="EMBL" id="AVOT02018811">
    <property type="protein sequence ID" value="MBW0505967.1"/>
    <property type="molecule type" value="Genomic_DNA"/>
</dbReference>
<dbReference type="GO" id="GO:0005524">
    <property type="term" value="F:ATP binding"/>
    <property type="evidence" value="ECO:0007669"/>
    <property type="project" value="InterPro"/>
</dbReference>
<evidence type="ECO:0000313" key="5">
    <source>
        <dbReference type="Proteomes" id="UP000765509"/>
    </source>
</evidence>
<dbReference type="AlphaFoldDB" id="A0A9Q3DUC0"/>
<feature type="domain" description="SNF2 N-terminal" evidence="3">
    <location>
        <begin position="108"/>
        <end position="149"/>
    </location>
</feature>
<dbReference type="OrthoDB" id="2801544at2759"/>
<evidence type="ECO:0000256" key="2">
    <source>
        <dbReference type="ARBA" id="ARBA00022840"/>
    </source>
</evidence>
<dbReference type="Proteomes" id="UP000765509">
    <property type="component" value="Unassembled WGS sequence"/>
</dbReference>
<proteinExistence type="predicted"/>
<evidence type="ECO:0000313" key="4">
    <source>
        <dbReference type="EMBL" id="MBW0505967.1"/>
    </source>
</evidence>
<accession>A0A9Q3DUC0</accession>
<reference evidence="4" key="1">
    <citation type="submission" date="2021-03" db="EMBL/GenBank/DDBJ databases">
        <title>Draft genome sequence of rust myrtle Austropuccinia psidii MF-1, a brazilian biotype.</title>
        <authorList>
            <person name="Quecine M.C."/>
            <person name="Pachon D.M.R."/>
            <person name="Bonatelli M.L."/>
            <person name="Correr F.H."/>
            <person name="Franceschini L.M."/>
            <person name="Leite T.F."/>
            <person name="Margarido G.R.A."/>
            <person name="Almeida C.A."/>
            <person name="Ferrarezi J.A."/>
            <person name="Labate C.A."/>
        </authorList>
    </citation>
    <scope>NUCLEOTIDE SEQUENCE</scope>
    <source>
        <strain evidence="4">MF-1</strain>
    </source>
</reference>
<organism evidence="4 5">
    <name type="scientific">Austropuccinia psidii MF-1</name>
    <dbReference type="NCBI Taxonomy" id="1389203"/>
    <lineage>
        <taxon>Eukaryota</taxon>
        <taxon>Fungi</taxon>
        <taxon>Dikarya</taxon>
        <taxon>Basidiomycota</taxon>
        <taxon>Pucciniomycotina</taxon>
        <taxon>Pucciniomycetes</taxon>
        <taxon>Pucciniales</taxon>
        <taxon>Sphaerophragmiaceae</taxon>
        <taxon>Austropuccinia</taxon>
    </lineage>
</organism>
<evidence type="ECO:0000259" key="3">
    <source>
        <dbReference type="Pfam" id="PF00176"/>
    </source>
</evidence>
<dbReference type="Pfam" id="PF00176">
    <property type="entry name" value="SNF2-rel_dom"/>
    <property type="match status" value="1"/>
</dbReference>